<keyword evidence="3" id="KW-1185">Reference proteome</keyword>
<evidence type="ECO:0000313" key="3">
    <source>
        <dbReference type="Proteomes" id="UP001497623"/>
    </source>
</evidence>
<feature type="region of interest" description="Disordered" evidence="1">
    <location>
        <begin position="39"/>
        <end position="67"/>
    </location>
</feature>
<dbReference type="AlphaFoldDB" id="A0AAV2RAY9"/>
<organism evidence="2 3">
    <name type="scientific">Meganyctiphanes norvegica</name>
    <name type="common">Northern krill</name>
    <name type="synonym">Thysanopoda norvegica</name>
    <dbReference type="NCBI Taxonomy" id="48144"/>
    <lineage>
        <taxon>Eukaryota</taxon>
        <taxon>Metazoa</taxon>
        <taxon>Ecdysozoa</taxon>
        <taxon>Arthropoda</taxon>
        <taxon>Crustacea</taxon>
        <taxon>Multicrustacea</taxon>
        <taxon>Malacostraca</taxon>
        <taxon>Eumalacostraca</taxon>
        <taxon>Eucarida</taxon>
        <taxon>Euphausiacea</taxon>
        <taxon>Euphausiidae</taxon>
        <taxon>Meganyctiphanes</taxon>
    </lineage>
</organism>
<feature type="non-terminal residue" evidence="2">
    <location>
        <position position="146"/>
    </location>
</feature>
<evidence type="ECO:0000256" key="1">
    <source>
        <dbReference type="SAM" id="MobiDB-lite"/>
    </source>
</evidence>
<reference evidence="2 3" key="1">
    <citation type="submission" date="2024-05" db="EMBL/GenBank/DDBJ databases">
        <authorList>
            <person name="Wallberg A."/>
        </authorList>
    </citation>
    <scope>NUCLEOTIDE SEQUENCE [LARGE SCALE GENOMIC DNA]</scope>
</reference>
<dbReference type="EMBL" id="CAXKWB010016947">
    <property type="protein sequence ID" value="CAL4117553.1"/>
    <property type="molecule type" value="Genomic_DNA"/>
</dbReference>
<gene>
    <name evidence="2" type="ORF">MNOR_LOCUS21214</name>
</gene>
<comment type="caution">
    <text evidence="2">The sequence shown here is derived from an EMBL/GenBank/DDBJ whole genome shotgun (WGS) entry which is preliminary data.</text>
</comment>
<dbReference type="Proteomes" id="UP001497623">
    <property type="component" value="Unassembled WGS sequence"/>
</dbReference>
<name>A0AAV2RAY9_MEGNR</name>
<evidence type="ECO:0000313" key="2">
    <source>
        <dbReference type="EMBL" id="CAL4117553.1"/>
    </source>
</evidence>
<sequence>EDGSCYDSGFSITCYCKHIYCNSDLCLNCISTMTPPFSTTQLSSTTIQPTTITSTQRSSSNQPSTPRGGALECFSCIGCSTINNETGVNSSDDFLTCFIAIEPGNLVIRGGSSDFFEDGLCQVMEGTIMCYCTSNRCNSDAAQKFL</sequence>
<protein>
    <submittedName>
        <fullName evidence="2">Uncharacterized protein</fullName>
    </submittedName>
</protein>
<feature type="compositionally biased region" description="Low complexity" evidence="1">
    <location>
        <begin position="39"/>
        <end position="60"/>
    </location>
</feature>
<proteinExistence type="predicted"/>
<feature type="non-terminal residue" evidence="2">
    <location>
        <position position="1"/>
    </location>
</feature>
<accession>A0AAV2RAY9</accession>